<dbReference type="PANTHER" id="PTHR47861">
    <property type="entry name" value="FKBP-TYPE PEPTIDYL-PROLYL CIS-TRANS ISOMERASE SLYD"/>
    <property type="match status" value="1"/>
</dbReference>
<dbReference type="GO" id="GO:0005737">
    <property type="term" value="C:cytoplasm"/>
    <property type="evidence" value="ECO:0007669"/>
    <property type="project" value="UniProtKB-SubCell"/>
</dbReference>
<keyword evidence="13" id="KW-1185">Reference proteome</keyword>
<dbReference type="Pfam" id="PF00254">
    <property type="entry name" value="FKBP_C"/>
    <property type="match status" value="1"/>
</dbReference>
<dbReference type="InterPro" id="IPR001179">
    <property type="entry name" value="PPIase_FKBP_dom"/>
</dbReference>
<evidence type="ECO:0000256" key="9">
    <source>
        <dbReference type="PROSITE-ProRule" id="PRU00277"/>
    </source>
</evidence>
<comment type="function">
    <text evidence="8">Also involved in hydrogenase metallocenter assembly, probably by participating in the nickel insertion step. This function in hydrogenase biosynthesis requires chaperone activity and the presence of the metal-binding domain, but not PPIase activity.</text>
</comment>
<dbReference type="EMBL" id="AQQV01000001">
    <property type="protein sequence ID" value="ORE88591.1"/>
    <property type="molecule type" value="Genomic_DNA"/>
</dbReference>
<evidence type="ECO:0000256" key="3">
    <source>
        <dbReference type="ARBA" id="ARBA00006577"/>
    </source>
</evidence>
<comment type="similarity">
    <text evidence="3 10">Belongs to the FKBP-type PPIase family.</text>
</comment>
<dbReference type="InterPro" id="IPR046357">
    <property type="entry name" value="PPIase_dom_sf"/>
</dbReference>
<comment type="caution">
    <text evidence="12">The sequence shown here is derived from an EMBL/GenBank/DDBJ whole genome shotgun (WGS) entry which is preliminary data.</text>
</comment>
<dbReference type="Gene3D" id="3.10.50.40">
    <property type="match status" value="1"/>
</dbReference>
<dbReference type="GO" id="GO:0003755">
    <property type="term" value="F:peptidyl-prolyl cis-trans isomerase activity"/>
    <property type="evidence" value="ECO:0007669"/>
    <property type="project" value="UniProtKB-UniRule"/>
</dbReference>
<dbReference type="RefSeq" id="WP_083559217.1">
    <property type="nucleotide sequence ID" value="NZ_AQQV01000001.1"/>
</dbReference>
<proteinExistence type="inferred from homology"/>
<dbReference type="PANTHER" id="PTHR47861:SF3">
    <property type="entry name" value="FKBP-TYPE PEPTIDYL-PROLYL CIS-TRANS ISOMERASE SLYD"/>
    <property type="match status" value="1"/>
</dbReference>
<dbReference type="OrthoDB" id="9808891at2"/>
<evidence type="ECO:0000313" key="13">
    <source>
        <dbReference type="Proteomes" id="UP000192342"/>
    </source>
</evidence>
<dbReference type="AlphaFoldDB" id="A0A1Y1SH14"/>
<comment type="catalytic activity">
    <reaction evidence="1 9 10">
        <text>[protein]-peptidylproline (omega=180) = [protein]-peptidylproline (omega=0)</text>
        <dbReference type="Rhea" id="RHEA:16237"/>
        <dbReference type="Rhea" id="RHEA-COMP:10747"/>
        <dbReference type="Rhea" id="RHEA-COMP:10748"/>
        <dbReference type="ChEBI" id="CHEBI:83833"/>
        <dbReference type="ChEBI" id="CHEBI:83834"/>
        <dbReference type="EC" id="5.2.1.8"/>
    </reaction>
</comment>
<keyword evidence="7 9" id="KW-0413">Isomerase</keyword>
<evidence type="ECO:0000259" key="11">
    <source>
        <dbReference type="PROSITE" id="PS50059"/>
    </source>
</evidence>
<dbReference type="GO" id="GO:0042026">
    <property type="term" value="P:protein refolding"/>
    <property type="evidence" value="ECO:0007669"/>
    <property type="project" value="UniProtKB-ARBA"/>
</dbReference>
<protein>
    <recommendedName>
        <fullName evidence="10">Peptidyl-prolyl cis-trans isomerase</fullName>
        <ecNumber evidence="10">5.2.1.8</ecNumber>
    </recommendedName>
</protein>
<name>A0A1Y1SH14_9GAMM</name>
<dbReference type="EC" id="5.2.1.8" evidence="10"/>
<reference evidence="12 13" key="1">
    <citation type="submission" date="2013-04" db="EMBL/GenBank/DDBJ databases">
        <title>Oceanococcus atlanticus 22II-S10r2 Genome Sequencing.</title>
        <authorList>
            <person name="Lai Q."/>
            <person name="Li G."/>
            <person name="Shao Z."/>
        </authorList>
    </citation>
    <scope>NUCLEOTIDE SEQUENCE [LARGE SCALE GENOMIC DNA]</scope>
    <source>
        <strain evidence="12 13">22II-S10r2</strain>
    </source>
</reference>
<dbReference type="PROSITE" id="PS50059">
    <property type="entry name" value="FKBP_PPIASE"/>
    <property type="match status" value="1"/>
</dbReference>
<evidence type="ECO:0000256" key="4">
    <source>
        <dbReference type="ARBA" id="ARBA00022490"/>
    </source>
</evidence>
<evidence type="ECO:0000256" key="6">
    <source>
        <dbReference type="ARBA" id="ARBA00023186"/>
    </source>
</evidence>
<evidence type="ECO:0000256" key="5">
    <source>
        <dbReference type="ARBA" id="ARBA00023110"/>
    </source>
</evidence>
<keyword evidence="6" id="KW-0143">Chaperone</keyword>
<gene>
    <name evidence="12" type="ORF">ATO7_01910</name>
</gene>
<comment type="subcellular location">
    <subcellularLocation>
        <location evidence="2">Cytoplasm</location>
    </subcellularLocation>
</comment>
<dbReference type="Proteomes" id="UP000192342">
    <property type="component" value="Unassembled WGS sequence"/>
</dbReference>
<evidence type="ECO:0000313" key="12">
    <source>
        <dbReference type="EMBL" id="ORE88591.1"/>
    </source>
</evidence>
<evidence type="ECO:0000256" key="1">
    <source>
        <dbReference type="ARBA" id="ARBA00000971"/>
    </source>
</evidence>
<evidence type="ECO:0000256" key="8">
    <source>
        <dbReference type="ARBA" id="ARBA00037071"/>
    </source>
</evidence>
<evidence type="ECO:0000256" key="10">
    <source>
        <dbReference type="RuleBase" id="RU003915"/>
    </source>
</evidence>
<keyword evidence="4" id="KW-0963">Cytoplasm</keyword>
<dbReference type="SUPFAM" id="SSF54534">
    <property type="entry name" value="FKBP-like"/>
    <property type="match status" value="1"/>
</dbReference>
<evidence type="ECO:0000256" key="2">
    <source>
        <dbReference type="ARBA" id="ARBA00004496"/>
    </source>
</evidence>
<keyword evidence="5 9" id="KW-0697">Rotamase</keyword>
<sequence>MQIADNTVVSFDYTLRNDAGETVDTSSGREPMAYLHGHNQIVAGLEKEMTGRSSGDSFQVTVSPDEGYGPHRPELVQVVPREAFQGIDTLEVGMRFQADSAQGPMLVRIAAVEDSQVTVDGNHDLAGQNLHFDIAVTDVREATAQELEHGHVHADGQDH</sequence>
<organism evidence="12 13">
    <name type="scientific">Oceanococcus atlanticus</name>
    <dbReference type="NCBI Taxonomy" id="1317117"/>
    <lineage>
        <taxon>Bacteria</taxon>
        <taxon>Pseudomonadati</taxon>
        <taxon>Pseudomonadota</taxon>
        <taxon>Gammaproteobacteria</taxon>
        <taxon>Chromatiales</taxon>
        <taxon>Oceanococcaceae</taxon>
        <taxon>Oceanococcus</taxon>
    </lineage>
</organism>
<evidence type="ECO:0000256" key="7">
    <source>
        <dbReference type="ARBA" id="ARBA00023235"/>
    </source>
</evidence>
<feature type="domain" description="PPIase FKBP-type" evidence="11">
    <location>
        <begin position="6"/>
        <end position="95"/>
    </location>
</feature>
<dbReference type="STRING" id="1317117.ATO7_01910"/>
<accession>A0A1Y1SH14</accession>